<evidence type="ECO:0000256" key="3">
    <source>
        <dbReference type="ARBA" id="ARBA00022793"/>
    </source>
</evidence>
<dbReference type="OrthoDB" id="9806203at2"/>
<dbReference type="GO" id="GO:0006207">
    <property type="term" value="P:'de novo' pyrimidine nucleobase biosynthetic process"/>
    <property type="evidence" value="ECO:0007669"/>
    <property type="project" value="InterPro"/>
</dbReference>
<evidence type="ECO:0000313" key="13">
    <source>
        <dbReference type="Proteomes" id="UP000199602"/>
    </source>
</evidence>
<keyword evidence="13" id="KW-1185">Reference proteome</keyword>
<evidence type="ECO:0000256" key="8">
    <source>
        <dbReference type="PIRSR" id="PIRSR614732-1"/>
    </source>
</evidence>
<feature type="binding site" evidence="7 9">
    <location>
        <position position="206"/>
    </location>
    <ligand>
        <name>substrate</name>
    </ligand>
</feature>
<feature type="binding site" evidence="7 9">
    <location>
        <position position="117"/>
    </location>
    <ligand>
        <name>substrate</name>
    </ligand>
</feature>
<protein>
    <recommendedName>
        <fullName evidence="7">Orotidine 5'-phosphate decarboxylase</fullName>
        <ecNumber evidence="7">4.1.1.23</ecNumber>
    </recommendedName>
    <alternativeName>
        <fullName evidence="7">OMP decarboxylase</fullName>
        <shortName evidence="7">OMPDCase</shortName>
        <shortName evidence="7">OMPdecase</shortName>
    </alternativeName>
</protein>
<dbReference type="STRING" id="206665.SAMN04488516_103106"/>
<dbReference type="InterPro" id="IPR011060">
    <property type="entry name" value="RibuloseP-bd_barrel"/>
</dbReference>
<dbReference type="Gene3D" id="3.20.20.70">
    <property type="entry name" value="Aldolase class I"/>
    <property type="match status" value="1"/>
</dbReference>
<accession>A0A1H0CM98</accession>
<keyword evidence="4 7" id="KW-0665">Pyrimidine biosynthesis</keyword>
<comment type="function">
    <text evidence="1 7">Catalyzes the decarboxylation of orotidine 5'-monophosphate (OMP) to uridine 5'-monophosphate (UMP).</text>
</comment>
<feature type="binding site" evidence="7 9">
    <location>
        <position position="185"/>
    </location>
    <ligand>
        <name>substrate</name>
    </ligand>
</feature>
<dbReference type="EC" id="4.1.1.23" evidence="7"/>
<evidence type="ECO:0000256" key="7">
    <source>
        <dbReference type="HAMAP-Rule" id="MF_01200"/>
    </source>
</evidence>
<evidence type="ECO:0000256" key="5">
    <source>
        <dbReference type="ARBA" id="ARBA00023239"/>
    </source>
</evidence>
<dbReference type="HAMAP" id="MF_01200_B">
    <property type="entry name" value="OMPdecase_type1_B"/>
    <property type="match status" value="1"/>
</dbReference>
<dbReference type="NCBIfam" id="TIGR01740">
    <property type="entry name" value="pyrF"/>
    <property type="match status" value="1"/>
</dbReference>
<dbReference type="InterPro" id="IPR013785">
    <property type="entry name" value="Aldolase_TIM"/>
</dbReference>
<feature type="domain" description="Orotidine 5'-phosphate decarboxylase" evidence="11">
    <location>
        <begin position="3"/>
        <end position="221"/>
    </location>
</feature>
<dbReference type="InterPro" id="IPR001754">
    <property type="entry name" value="OMPdeCOase_dom"/>
</dbReference>
<evidence type="ECO:0000256" key="10">
    <source>
        <dbReference type="RuleBase" id="RU000512"/>
    </source>
</evidence>
<feature type="binding site" evidence="7">
    <location>
        <begin position="58"/>
        <end position="67"/>
    </location>
    <ligand>
        <name>substrate</name>
    </ligand>
</feature>
<keyword evidence="3 7" id="KW-0210">Decarboxylase</keyword>
<organism evidence="12 13">
    <name type="scientific">Desulfonauticus submarinus</name>
    <dbReference type="NCBI Taxonomy" id="206665"/>
    <lineage>
        <taxon>Bacteria</taxon>
        <taxon>Pseudomonadati</taxon>
        <taxon>Thermodesulfobacteriota</taxon>
        <taxon>Desulfovibrionia</taxon>
        <taxon>Desulfovibrionales</taxon>
        <taxon>Desulfonauticaceae</taxon>
        <taxon>Desulfonauticus</taxon>
    </lineage>
</organism>
<comment type="subunit">
    <text evidence="7">Homodimer.</text>
</comment>
<feature type="active site" description="Proton donor" evidence="7">
    <location>
        <position position="60"/>
    </location>
</feature>
<evidence type="ECO:0000313" key="12">
    <source>
        <dbReference type="EMBL" id="SDN59037.1"/>
    </source>
</evidence>
<dbReference type="SMART" id="SM00934">
    <property type="entry name" value="OMPdecase"/>
    <property type="match status" value="1"/>
</dbReference>
<evidence type="ECO:0000259" key="11">
    <source>
        <dbReference type="SMART" id="SM00934"/>
    </source>
</evidence>
<sequence>MSEIILALDFDTEEKAIAFASLVQKEIKWVKVGLELFCKAGTVILPKLKDLGFNIFLDLKLFDIPNTVKGAIKNILKFHIDMLTLHLLGGENMIKEAVNVKNSLRPKCLILGVTILTSLSKNDLVWSESRSISDVVLDLAQKGLGWGVDGVVLSPLELEVVGEKLPRLTLVTPGIRLTTDKKGDQKRVLSPYQATLKGADFLVIGRSITKAKDPLQIIKTIKKEIKRAKQ</sequence>
<dbReference type="InterPro" id="IPR014732">
    <property type="entry name" value="OMPdecase"/>
</dbReference>
<dbReference type="GO" id="GO:0044205">
    <property type="term" value="P:'de novo' UMP biosynthetic process"/>
    <property type="evidence" value="ECO:0007669"/>
    <property type="project" value="UniProtKB-UniRule"/>
</dbReference>
<feature type="binding site" evidence="7 9">
    <location>
        <position position="205"/>
    </location>
    <ligand>
        <name>substrate</name>
    </ligand>
</feature>
<reference evidence="12 13" key="1">
    <citation type="submission" date="2016-10" db="EMBL/GenBank/DDBJ databases">
        <authorList>
            <person name="de Groot N.N."/>
        </authorList>
    </citation>
    <scope>NUCLEOTIDE SEQUENCE [LARGE SCALE GENOMIC DNA]</scope>
    <source>
        <strain evidence="12 13">DSM 15269</strain>
    </source>
</reference>
<dbReference type="CDD" id="cd04725">
    <property type="entry name" value="OMP_decarboxylase_like"/>
    <property type="match status" value="1"/>
</dbReference>
<dbReference type="EMBL" id="FNIN01000003">
    <property type="protein sequence ID" value="SDN59037.1"/>
    <property type="molecule type" value="Genomic_DNA"/>
</dbReference>
<dbReference type="InterPro" id="IPR018089">
    <property type="entry name" value="OMPdecase_AS"/>
</dbReference>
<feature type="active site" description="For OMPdecase activity" evidence="8">
    <location>
        <position position="58"/>
    </location>
</feature>
<gene>
    <name evidence="7" type="primary">pyrF</name>
    <name evidence="12" type="ORF">SAMN04488516_103106</name>
</gene>
<keyword evidence="5 7" id="KW-0456">Lyase</keyword>
<dbReference type="UniPathway" id="UPA00070">
    <property type="reaction ID" value="UER00120"/>
</dbReference>
<comment type="similarity">
    <text evidence="7">Belongs to the OMP decarboxylase family. Type 1 subfamily.</text>
</comment>
<feature type="binding site" evidence="7 9">
    <location>
        <position position="31"/>
    </location>
    <ligand>
        <name>substrate</name>
    </ligand>
</feature>
<dbReference type="RefSeq" id="WP_092064272.1">
    <property type="nucleotide sequence ID" value="NZ_FNIN01000003.1"/>
</dbReference>
<feature type="binding site" evidence="7 9">
    <location>
        <position position="176"/>
    </location>
    <ligand>
        <name>substrate</name>
    </ligand>
</feature>
<feature type="binding site" evidence="7 9">
    <location>
        <position position="9"/>
    </location>
    <ligand>
        <name>substrate</name>
    </ligand>
</feature>
<comment type="pathway">
    <text evidence="2 7 10">Pyrimidine metabolism; UMP biosynthesis via de novo pathway; UMP from orotate: step 2/2.</text>
</comment>
<name>A0A1H0CM98_9BACT</name>
<dbReference type="GO" id="GO:0004590">
    <property type="term" value="F:orotidine-5'-phosphate decarboxylase activity"/>
    <property type="evidence" value="ECO:0007669"/>
    <property type="project" value="UniProtKB-UniRule"/>
</dbReference>
<evidence type="ECO:0000256" key="1">
    <source>
        <dbReference type="ARBA" id="ARBA00002356"/>
    </source>
</evidence>
<evidence type="ECO:0000256" key="2">
    <source>
        <dbReference type="ARBA" id="ARBA00004861"/>
    </source>
</evidence>
<dbReference type="SUPFAM" id="SSF51366">
    <property type="entry name" value="Ribulose-phoshate binding barrel"/>
    <property type="match status" value="1"/>
</dbReference>
<dbReference type="InterPro" id="IPR047596">
    <property type="entry name" value="OMPdecase_bac"/>
</dbReference>
<dbReference type="GO" id="GO:0005829">
    <property type="term" value="C:cytosol"/>
    <property type="evidence" value="ECO:0007669"/>
    <property type="project" value="TreeGrafter"/>
</dbReference>
<dbReference type="PANTHER" id="PTHR32119:SF2">
    <property type="entry name" value="OROTIDINE 5'-PHOSPHATE DECARBOXYLASE"/>
    <property type="match status" value="1"/>
</dbReference>
<dbReference type="AlphaFoldDB" id="A0A1H0CM98"/>
<feature type="active site" description="For OMPdecase activity" evidence="8">
    <location>
        <position position="63"/>
    </location>
</feature>
<dbReference type="PROSITE" id="PS00156">
    <property type="entry name" value="OMPDECASE"/>
    <property type="match status" value="1"/>
</dbReference>
<dbReference type="Pfam" id="PF00215">
    <property type="entry name" value="OMPdecase"/>
    <property type="match status" value="1"/>
</dbReference>
<dbReference type="NCBIfam" id="NF001273">
    <property type="entry name" value="PRK00230.1"/>
    <property type="match status" value="1"/>
</dbReference>
<evidence type="ECO:0000256" key="6">
    <source>
        <dbReference type="ARBA" id="ARBA00049157"/>
    </source>
</evidence>
<evidence type="ECO:0000256" key="4">
    <source>
        <dbReference type="ARBA" id="ARBA00022975"/>
    </source>
</evidence>
<dbReference type="Proteomes" id="UP000199602">
    <property type="component" value="Unassembled WGS sequence"/>
</dbReference>
<proteinExistence type="inferred from homology"/>
<dbReference type="PANTHER" id="PTHR32119">
    <property type="entry name" value="OROTIDINE 5'-PHOSPHATE DECARBOXYLASE"/>
    <property type="match status" value="1"/>
</dbReference>
<evidence type="ECO:0000256" key="9">
    <source>
        <dbReference type="PIRSR" id="PIRSR614732-2"/>
    </source>
</evidence>
<comment type="catalytic activity">
    <reaction evidence="6 7 10">
        <text>orotidine 5'-phosphate + H(+) = UMP + CO2</text>
        <dbReference type="Rhea" id="RHEA:11596"/>
        <dbReference type="ChEBI" id="CHEBI:15378"/>
        <dbReference type="ChEBI" id="CHEBI:16526"/>
        <dbReference type="ChEBI" id="CHEBI:57538"/>
        <dbReference type="ChEBI" id="CHEBI:57865"/>
        <dbReference type="EC" id="4.1.1.23"/>
    </reaction>
</comment>
<feature type="active site" description="For OMPdecase activity" evidence="8">
    <location>
        <position position="60"/>
    </location>
</feature>